<dbReference type="Proteomes" id="UP000050280">
    <property type="component" value="Unassembled WGS sequence"/>
</dbReference>
<evidence type="ECO:0000313" key="1">
    <source>
        <dbReference type="EMBL" id="KPM31101.1"/>
    </source>
</evidence>
<reference evidence="1 2" key="1">
    <citation type="submission" date="2015-09" db="EMBL/GenBank/DDBJ databases">
        <title>Genome sequence of the marine flavobacterium Croceitalea dokdonensis DOKDO 023 that contains proton- and sodium-pumping rhodopsins.</title>
        <authorList>
            <person name="Kwon S.-K."/>
            <person name="Lee H.K."/>
            <person name="Kwak M.-J."/>
            <person name="Kim J.F."/>
        </authorList>
    </citation>
    <scope>NUCLEOTIDE SEQUENCE [LARGE SCALE GENOMIC DNA]</scope>
    <source>
        <strain evidence="1 2">DOKDO 023</strain>
    </source>
</reference>
<organism evidence="1 2">
    <name type="scientific">Croceitalea dokdonensis DOKDO 023</name>
    <dbReference type="NCBI Taxonomy" id="1300341"/>
    <lineage>
        <taxon>Bacteria</taxon>
        <taxon>Pseudomonadati</taxon>
        <taxon>Bacteroidota</taxon>
        <taxon>Flavobacteriia</taxon>
        <taxon>Flavobacteriales</taxon>
        <taxon>Flavobacteriaceae</taxon>
        <taxon>Croceitalea</taxon>
    </lineage>
</organism>
<dbReference type="AlphaFoldDB" id="A0A0P7AGI9"/>
<name>A0A0P7AGI9_9FLAO</name>
<proteinExistence type="predicted"/>
<evidence type="ECO:0000313" key="2">
    <source>
        <dbReference type="Proteomes" id="UP000050280"/>
    </source>
</evidence>
<accession>A0A0P7AGI9</accession>
<protein>
    <submittedName>
        <fullName evidence="1">Uncharacterized protein</fullName>
    </submittedName>
</protein>
<comment type="caution">
    <text evidence="1">The sequence shown here is derived from an EMBL/GenBank/DDBJ whole genome shotgun (WGS) entry which is preliminary data.</text>
</comment>
<keyword evidence="2" id="KW-1185">Reference proteome</keyword>
<sequence length="42" mass="5068">MIDRMWRRWVSKHFVSHTAKTTFVLLKVETRNQDANSLGRNH</sequence>
<gene>
    <name evidence="1" type="ORF">I595_3080</name>
</gene>
<dbReference type="EMBL" id="LDJX01000006">
    <property type="protein sequence ID" value="KPM31101.1"/>
    <property type="molecule type" value="Genomic_DNA"/>
</dbReference>